<dbReference type="InterPro" id="IPR050789">
    <property type="entry name" value="Diverse_Enzym_Activities"/>
</dbReference>
<evidence type="ECO:0000313" key="2">
    <source>
        <dbReference type="EMBL" id="MFC5465186.1"/>
    </source>
</evidence>
<dbReference type="PANTHER" id="PTHR43283:SF3">
    <property type="entry name" value="BETA-LACTAMASE FAMILY PROTEIN (AFU_ORTHOLOGUE AFUA_5G07500)"/>
    <property type="match status" value="1"/>
</dbReference>
<keyword evidence="2" id="KW-0378">Hydrolase</keyword>
<name>A0ABW0LK64_9BACI</name>
<dbReference type="GO" id="GO:0016787">
    <property type="term" value="F:hydrolase activity"/>
    <property type="evidence" value="ECO:0007669"/>
    <property type="project" value="UniProtKB-KW"/>
</dbReference>
<dbReference type="EMBL" id="JBHSMC010000014">
    <property type="protein sequence ID" value="MFC5465186.1"/>
    <property type="molecule type" value="Genomic_DNA"/>
</dbReference>
<dbReference type="SUPFAM" id="SSF56601">
    <property type="entry name" value="beta-lactamase/transpeptidase-like"/>
    <property type="match status" value="1"/>
</dbReference>
<dbReference type="Proteomes" id="UP001596147">
    <property type="component" value="Unassembled WGS sequence"/>
</dbReference>
<dbReference type="InterPro" id="IPR001466">
    <property type="entry name" value="Beta-lactam-related"/>
</dbReference>
<sequence length="386" mass="43015">MEKFDALDSLLVDFSKNGPAGCACAVAQGEDILYEGYHGYANLETEKLITPDTVFRLFSMTKVVVCTAALILYERGKFLLNEPLHEYIPEFKDISVYKTAPNGSVYVEKAKRPILIKDAFMMTAGIPYAGGESPTGRELVRVRNELREKHGKYDLLTEIKAFAKVPLAFEPGTHWLYGYGHDLVAGLIEVVSGKKLGEFLQEEIFGPLGMKDTGYRFRDDIEDRMATVYHRSEDGKLTESQGFLDAYHQPDAIYESGGAGLYSTLSDYLKFAQMLANGGEYKGARILGRKTIDLMRSNHLDDAQLRDFTFSYVSGYGYGLGVRTMMDIAKGHANTSVGEFGWTGAAGTWVSIDPSEKVAVVYMHQMFPNMEEYHHLRVRAAAYGAL</sequence>
<dbReference type="PANTHER" id="PTHR43283">
    <property type="entry name" value="BETA-LACTAMASE-RELATED"/>
    <property type="match status" value="1"/>
</dbReference>
<feature type="domain" description="Beta-lactamase-related" evidence="1">
    <location>
        <begin position="18"/>
        <end position="380"/>
    </location>
</feature>
<proteinExistence type="predicted"/>
<accession>A0ABW0LK64</accession>
<evidence type="ECO:0000259" key="1">
    <source>
        <dbReference type="Pfam" id="PF00144"/>
    </source>
</evidence>
<dbReference type="RefSeq" id="WP_382351177.1">
    <property type="nucleotide sequence ID" value="NZ_JBHSMC010000014.1"/>
</dbReference>
<evidence type="ECO:0000313" key="3">
    <source>
        <dbReference type="Proteomes" id="UP001596147"/>
    </source>
</evidence>
<dbReference type="Gene3D" id="3.40.710.10">
    <property type="entry name" value="DD-peptidase/beta-lactamase superfamily"/>
    <property type="match status" value="1"/>
</dbReference>
<dbReference type="EC" id="3.-.-.-" evidence="2"/>
<dbReference type="Pfam" id="PF00144">
    <property type="entry name" value="Beta-lactamase"/>
    <property type="match status" value="1"/>
</dbReference>
<organism evidence="2 3">
    <name type="scientific">Lederbergia graminis</name>
    <dbReference type="NCBI Taxonomy" id="735518"/>
    <lineage>
        <taxon>Bacteria</taxon>
        <taxon>Bacillati</taxon>
        <taxon>Bacillota</taxon>
        <taxon>Bacilli</taxon>
        <taxon>Bacillales</taxon>
        <taxon>Bacillaceae</taxon>
        <taxon>Lederbergia</taxon>
    </lineage>
</organism>
<reference evidence="3" key="1">
    <citation type="journal article" date="2019" name="Int. J. Syst. Evol. Microbiol.">
        <title>The Global Catalogue of Microorganisms (GCM) 10K type strain sequencing project: providing services to taxonomists for standard genome sequencing and annotation.</title>
        <authorList>
            <consortium name="The Broad Institute Genomics Platform"/>
            <consortium name="The Broad Institute Genome Sequencing Center for Infectious Disease"/>
            <person name="Wu L."/>
            <person name="Ma J."/>
        </authorList>
    </citation>
    <scope>NUCLEOTIDE SEQUENCE [LARGE SCALE GENOMIC DNA]</scope>
    <source>
        <strain evidence="3">CGMCC 1.12237</strain>
    </source>
</reference>
<protein>
    <submittedName>
        <fullName evidence="2">Serine hydrolase domain-containing protein</fullName>
        <ecNumber evidence="2">3.-.-.-</ecNumber>
    </submittedName>
</protein>
<keyword evidence="3" id="KW-1185">Reference proteome</keyword>
<dbReference type="InterPro" id="IPR012338">
    <property type="entry name" value="Beta-lactam/transpept-like"/>
</dbReference>
<comment type="caution">
    <text evidence="2">The sequence shown here is derived from an EMBL/GenBank/DDBJ whole genome shotgun (WGS) entry which is preliminary data.</text>
</comment>
<gene>
    <name evidence="2" type="ORF">ACFPM4_10545</name>
</gene>